<dbReference type="Gene3D" id="1.10.1740.10">
    <property type="match status" value="1"/>
</dbReference>
<reference evidence="6 7" key="1">
    <citation type="submission" date="2018-03" db="EMBL/GenBank/DDBJ databases">
        <title>Genomic Encyclopedia of Archaeal and Bacterial Type Strains, Phase II (KMG-II): from individual species to whole genera.</title>
        <authorList>
            <person name="Goeker M."/>
        </authorList>
    </citation>
    <scope>NUCLEOTIDE SEQUENCE [LARGE SCALE GENOMIC DNA]</scope>
    <source>
        <strain evidence="6 7">DSM 24859</strain>
    </source>
</reference>
<evidence type="ECO:0000256" key="4">
    <source>
        <dbReference type="ARBA" id="ARBA00023163"/>
    </source>
</evidence>
<dbReference type="GO" id="GO:0003677">
    <property type="term" value="F:DNA binding"/>
    <property type="evidence" value="ECO:0007669"/>
    <property type="project" value="UniProtKB-KW"/>
</dbReference>
<evidence type="ECO:0000256" key="2">
    <source>
        <dbReference type="ARBA" id="ARBA00023082"/>
    </source>
</evidence>
<dbReference type="SUPFAM" id="SSF88946">
    <property type="entry name" value="Sigma2 domain of RNA polymerase sigma factors"/>
    <property type="match status" value="1"/>
</dbReference>
<dbReference type="InterPro" id="IPR014284">
    <property type="entry name" value="RNA_pol_sigma-70_dom"/>
</dbReference>
<evidence type="ECO:0000256" key="1">
    <source>
        <dbReference type="ARBA" id="ARBA00023015"/>
    </source>
</evidence>
<evidence type="ECO:0000313" key="7">
    <source>
        <dbReference type="Proteomes" id="UP000240971"/>
    </source>
</evidence>
<dbReference type="InterPro" id="IPR007627">
    <property type="entry name" value="RNA_pol_sigma70_r2"/>
</dbReference>
<protein>
    <submittedName>
        <fullName evidence="6">RNA polymerase ECF family sigma subunit</fullName>
    </submittedName>
</protein>
<sequence>MEKAILSDNELVKNSINGNKDHLGMLIERYNNYIFNVCYKMLWNVNDARDLTQEILIAIITKLDTFKFNSSFKTWTYRIATNHTLNFIKSSRRHKLFSFEEYGNNLDKTPDFILPEEAYNNIDNEILFEEVKQTCMTGMLMCLDEQYRMVFIIGEILGFNDKIGCEILAITPENFRMMLSRAKKDLYNFMNDKCGLINKNNSCRCSKKTKSFIKAGYVNPEKLLFYPKYKIFIEEAAAKKQEEMEDHFYADYRELFQKLTFLSNKAFSEELDQILTSPKVKALFNLN</sequence>
<dbReference type="InterPro" id="IPR013325">
    <property type="entry name" value="RNA_pol_sigma_r2"/>
</dbReference>
<dbReference type="RefSeq" id="WP_106527090.1">
    <property type="nucleotide sequence ID" value="NZ_PYAW01000001.1"/>
</dbReference>
<evidence type="ECO:0000259" key="5">
    <source>
        <dbReference type="Pfam" id="PF04542"/>
    </source>
</evidence>
<dbReference type="InterPro" id="IPR039425">
    <property type="entry name" value="RNA_pol_sigma-70-like"/>
</dbReference>
<gene>
    <name evidence="6" type="ORF">CLV51_1011235</name>
</gene>
<evidence type="ECO:0000256" key="3">
    <source>
        <dbReference type="ARBA" id="ARBA00023125"/>
    </source>
</evidence>
<keyword evidence="7" id="KW-1185">Reference proteome</keyword>
<dbReference type="Proteomes" id="UP000240971">
    <property type="component" value="Unassembled WGS sequence"/>
</dbReference>
<dbReference type="GO" id="GO:0016987">
    <property type="term" value="F:sigma factor activity"/>
    <property type="evidence" value="ECO:0007669"/>
    <property type="project" value="UniProtKB-KW"/>
</dbReference>
<keyword evidence="2" id="KW-0731">Sigma factor</keyword>
<dbReference type="AlphaFoldDB" id="A0A2P8HUN3"/>
<keyword evidence="1" id="KW-0805">Transcription regulation</keyword>
<dbReference type="GO" id="GO:0006352">
    <property type="term" value="P:DNA-templated transcription initiation"/>
    <property type="evidence" value="ECO:0007669"/>
    <property type="project" value="InterPro"/>
</dbReference>
<feature type="domain" description="RNA polymerase sigma-70 region 2" evidence="5">
    <location>
        <begin position="26"/>
        <end position="93"/>
    </location>
</feature>
<dbReference type="OrthoDB" id="1027298at2"/>
<keyword evidence="4" id="KW-0804">Transcription</keyword>
<dbReference type="PANTHER" id="PTHR43133:SF8">
    <property type="entry name" value="RNA POLYMERASE SIGMA FACTOR HI_1459-RELATED"/>
    <property type="match status" value="1"/>
</dbReference>
<accession>A0A2P8HUN3</accession>
<evidence type="ECO:0000313" key="6">
    <source>
        <dbReference type="EMBL" id="PSL49895.1"/>
    </source>
</evidence>
<proteinExistence type="predicted"/>
<dbReference type="EMBL" id="PYAW01000001">
    <property type="protein sequence ID" value="PSL49895.1"/>
    <property type="molecule type" value="Genomic_DNA"/>
</dbReference>
<comment type="caution">
    <text evidence="6">The sequence shown here is derived from an EMBL/GenBank/DDBJ whole genome shotgun (WGS) entry which is preliminary data.</text>
</comment>
<keyword evidence="3" id="KW-0238">DNA-binding</keyword>
<name>A0A2P8HUN3_CHINA</name>
<organism evidence="6 7">
    <name type="scientific">Chitinophaga niastensis</name>
    <dbReference type="NCBI Taxonomy" id="536980"/>
    <lineage>
        <taxon>Bacteria</taxon>
        <taxon>Pseudomonadati</taxon>
        <taxon>Bacteroidota</taxon>
        <taxon>Chitinophagia</taxon>
        <taxon>Chitinophagales</taxon>
        <taxon>Chitinophagaceae</taxon>
        <taxon>Chitinophaga</taxon>
    </lineage>
</organism>
<dbReference type="NCBIfam" id="TIGR02937">
    <property type="entry name" value="sigma70-ECF"/>
    <property type="match status" value="1"/>
</dbReference>
<dbReference type="Pfam" id="PF04542">
    <property type="entry name" value="Sigma70_r2"/>
    <property type="match status" value="1"/>
</dbReference>
<dbReference type="PANTHER" id="PTHR43133">
    <property type="entry name" value="RNA POLYMERASE ECF-TYPE SIGMA FACTO"/>
    <property type="match status" value="1"/>
</dbReference>